<dbReference type="RefSeq" id="WP_268061115.1">
    <property type="nucleotide sequence ID" value="NZ_JAPQFJ010000007.1"/>
</dbReference>
<keyword evidence="3" id="KW-1185">Reference proteome</keyword>
<evidence type="ECO:0000313" key="3">
    <source>
        <dbReference type="Proteomes" id="UP001144612"/>
    </source>
</evidence>
<dbReference type="Pfam" id="PF01370">
    <property type="entry name" value="Epimerase"/>
    <property type="match status" value="1"/>
</dbReference>
<sequence length="321" mass="37110">MKDIILVTGGLGFIGKKLVEKLKDEYKDCKIVVLDQYIRDYDDYIRSDIIDFGELYSNIKRMNGNIKCIIHAASEVGRINGEEHPWKMIDSSVKGTLNLINIALENNSKFVYFSTSEVYGDIFDEKEVIEEDMLKVSPLILNNVYAMSKLFGESLVRHYVKNYGLKGLSIRPFMVYGSGVYSSKYKSALDIFIWNLMNGKGIKVDENCVRSWCHIDDFVNGLLLVIKNHDFNKNIYEAYNIGNNKEYKTIEETAHLIAKKLGADTNLIKKQEFDGKFKSQSKYFNTEKLDKFGFKPEITIEQGINEMIDWYQYVKGMEEKK</sequence>
<comment type="caution">
    <text evidence="2">The sequence shown here is derived from an EMBL/GenBank/DDBJ whole genome shotgun (WGS) entry which is preliminary data.</text>
</comment>
<dbReference type="InterPro" id="IPR001509">
    <property type="entry name" value="Epimerase_deHydtase"/>
</dbReference>
<name>A0ABT4DCF0_9CLOT</name>
<gene>
    <name evidence="2" type="ORF">OW729_08785</name>
</gene>
<protein>
    <submittedName>
        <fullName evidence="2">NAD(P)-dependent oxidoreductase</fullName>
    </submittedName>
</protein>
<dbReference type="Gene3D" id="3.40.50.720">
    <property type="entry name" value="NAD(P)-binding Rossmann-like Domain"/>
    <property type="match status" value="1"/>
</dbReference>
<proteinExistence type="predicted"/>
<accession>A0ABT4DCF0</accession>
<dbReference type="InterPro" id="IPR036291">
    <property type="entry name" value="NAD(P)-bd_dom_sf"/>
</dbReference>
<evidence type="ECO:0000313" key="2">
    <source>
        <dbReference type="EMBL" id="MCY6958699.1"/>
    </source>
</evidence>
<feature type="domain" description="NAD-dependent epimerase/dehydratase" evidence="1">
    <location>
        <begin position="5"/>
        <end position="242"/>
    </location>
</feature>
<evidence type="ECO:0000259" key="1">
    <source>
        <dbReference type="Pfam" id="PF01370"/>
    </source>
</evidence>
<organism evidence="2 3">
    <name type="scientific">Clostridium brassicae</name>
    <dbReference type="NCBI Taxonomy" id="2999072"/>
    <lineage>
        <taxon>Bacteria</taxon>
        <taxon>Bacillati</taxon>
        <taxon>Bacillota</taxon>
        <taxon>Clostridia</taxon>
        <taxon>Eubacteriales</taxon>
        <taxon>Clostridiaceae</taxon>
        <taxon>Clostridium</taxon>
    </lineage>
</organism>
<dbReference type="SUPFAM" id="SSF51735">
    <property type="entry name" value="NAD(P)-binding Rossmann-fold domains"/>
    <property type="match status" value="1"/>
</dbReference>
<reference evidence="2" key="1">
    <citation type="submission" date="2022-12" db="EMBL/GenBank/DDBJ databases">
        <title>Clostridium sp. nov., isolated from industrial wastewater.</title>
        <authorList>
            <person name="Jiayan W."/>
        </authorList>
    </citation>
    <scope>NUCLEOTIDE SEQUENCE</scope>
    <source>
        <strain evidence="2">ZC22-4</strain>
    </source>
</reference>
<dbReference type="PANTHER" id="PTHR43245">
    <property type="entry name" value="BIFUNCTIONAL POLYMYXIN RESISTANCE PROTEIN ARNA"/>
    <property type="match status" value="1"/>
</dbReference>
<dbReference type="EMBL" id="JAPQFJ010000007">
    <property type="protein sequence ID" value="MCY6958699.1"/>
    <property type="molecule type" value="Genomic_DNA"/>
</dbReference>
<dbReference type="Proteomes" id="UP001144612">
    <property type="component" value="Unassembled WGS sequence"/>
</dbReference>
<dbReference type="InterPro" id="IPR050177">
    <property type="entry name" value="Lipid_A_modif_metabolic_enz"/>
</dbReference>